<dbReference type="Proteomes" id="UP001054252">
    <property type="component" value="Unassembled WGS sequence"/>
</dbReference>
<accession>A0AAV5LL94</accession>
<gene>
    <name evidence="1" type="ORF">SLEP1_g45645</name>
</gene>
<comment type="caution">
    <text evidence="1">The sequence shown here is derived from an EMBL/GenBank/DDBJ whole genome shotgun (WGS) entry which is preliminary data.</text>
</comment>
<keyword evidence="2" id="KW-1185">Reference proteome</keyword>
<evidence type="ECO:0000313" key="2">
    <source>
        <dbReference type="Proteomes" id="UP001054252"/>
    </source>
</evidence>
<name>A0AAV5LL94_9ROSI</name>
<dbReference type="SUPFAM" id="SSF55681">
    <property type="entry name" value="Class II aaRS and biotin synthetases"/>
    <property type="match status" value="1"/>
</dbReference>
<dbReference type="InterPro" id="IPR045864">
    <property type="entry name" value="aa-tRNA-synth_II/BPL/LPL"/>
</dbReference>
<dbReference type="Gene3D" id="3.30.930.10">
    <property type="entry name" value="Bira Bifunctional Protein, Domain 2"/>
    <property type="match status" value="1"/>
</dbReference>
<evidence type="ECO:0000313" key="1">
    <source>
        <dbReference type="EMBL" id="GKV37644.1"/>
    </source>
</evidence>
<organism evidence="1 2">
    <name type="scientific">Rubroshorea leprosula</name>
    <dbReference type="NCBI Taxonomy" id="152421"/>
    <lineage>
        <taxon>Eukaryota</taxon>
        <taxon>Viridiplantae</taxon>
        <taxon>Streptophyta</taxon>
        <taxon>Embryophyta</taxon>
        <taxon>Tracheophyta</taxon>
        <taxon>Spermatophyta</taxon>
        <taxon>Magnoliopsida</taxon>
        <taxon>eudicotyledons</taxon>
        <taxon>Gunneridae</taxon>
        <taxon>Pentapetalae</taxon>
        <taxon>rosids</taxon>
        <taxon>malvids</taxon>
        <taxon>Malvales</taxon>
        <taxon>Dipterocarpaceae</taxon>
        <taxon>Rubroshorea</taxon>
    </lineage>
</organism>
<proteinExistence type="predicted"/>
<sequence length="172" mass="19054">MQSSSSTTLALYGKSSAEAEIAQLLKQNEAIKLPDNTQVSILLQSEVTKKPLEEEEEAFDAQLFMKSLSTNQFGRFLIWSPRLPSTHDIVSHNFSELPLGTVCVADVQFKGRGIDFCCTVFSCMLRSVQECMEISKRMPYVFFYDANGGWKNCASGSICGVSGYHGGNKRCL</sequence>
<dbReference type="EMBL" id="BPVZ01000124">
    <property type="protein sequence ID" value="GKV37644.1"/>
    <property type="molecule type" value="Genomic_DNA"/>
</dbReference>
<dbReference type="GO" id="GO:0004077">
    <property type="term" value="F:biotin--[biotin carboxyl-carrier protein] ligase activity"/>
    <property type="evidence" value="ECO:0007669"/>
    <property type="project" value="TreeGrafter"/>
</dbReference>
<reference evidence="1 2" key="1">
    <citation type="journal article" date="2021" name="Commun. Biol.">
        <title>The genome of Shorea leprosula (Dipterocarpaceae) highlights the ecological relevance of drought in aseasonal tropical rainforests.</title>
        <authorList>
            <person name="Ng K.K.S."/>
            <person name="Kobayashi M.J."/>
            <person name="Fawcett J.A."/>
            <person name="Hatakeyama M."/>
            <person name="Paape T."/>
            <person name="Ng C.H."/>
            <person name="Ang C.C."/>
            <person name="Tnah L.H."/>
            <person name="Lee C.T."/>
            <person name="Nishiyama T."/>
            <person name="Sese J."/>
            <person name="O'Brien M.J."/>
            <person name="Copetti D."/>
            <person name="Mohd Noor M.I."/>
            <person name="Ong R.C."/>
            <person name="Putra M."/>
            <person name="Sireger I.Z."/>
            <person name="Indrioko S."/>
            <person name="Kosugi Y."/>
            <person name="Izuno A."/>
            <person name="Isagi Y."/>
            <person name="Lee S.L."/>
            <person name="Shimizu K.K."/>
        </authorList>
    </citation>
    <scope>NUCLEOTIDE SEQUENCE [LARGE SCALE GENOMIC DNA]</scope>
    <source>
        <strain evidence="1">214</strain>
    </source>
</reference>
<protein>
    <submittedName>
        <fullName evidence="1">Uncharacterized protein</fullName>
    </submittedName>
</protein>
<dbReference type="PANTHER" id="PTHR12835">
    <property type="entry name" value="BIOTIN PROTEIN LIGASE"/>
    <property type="match status" value="1"/>
</dbReference>
<dbReference type="PANTHER" id="PTHR12835:SF5">
    <property type="entry name" value="BIOTIN--PROTEIN LIGASE"/>
    <property type="match status" value="1"/>
</dbReference>
<dbReference type="AlphaFoldDB" id="A0AAV5LL94"/>
<dbReference type="GO" id="GO:0005737">
    <property type="term" value="C:cytoplasm"/>
    <property type="evidence" value="ECO:0007669"/>
    <property type="project" value="TreeGrafter"/>
</dbReference>